<protein>
    <recommendedName>
        <fullName evidence="8">Glycine transporter domain-containing protein</fullName>
    </recommendedName>
</protein>
<evidence type="ECO:0000256" key="3">
    <source>
        <dbReference type="ARBA" id="ARBA00022475"/>
    </source>
</evidence>
<dbReference type="Proteomes" id="UP000239709">
    <property type="component" value="Chromosome"/>
</dbReference>
<evidence type="ECO:0000313" key="10">
    <source>
        <dbReference type="Proteomes" id="UP000239709"/>
    </source>
</evidence>
<dbReference type="InterPro" id="IPR005115">
    <property type="entry name" value="Gly_transporter"/>
</dbReference>
<evidence type="ECO:0000256" key="6">
    <source>
        <dbReference type="ARBA" id="ARBA00023136"/>
    </source>
</evidence>
<feature type="transmembrane region" description="Helical" evidence="7">
    <location>
        <begin position="186"/>
        <end position="204"/>
    </location>
</feature>
<sequence length="216" mass="23393">MLDYDLTRWGMPLRYAVETVGTVAFAASGILAGMRRRMDVFGISVLGFLAAFGGGTLRDILLDRRPFFWVAEEEMLWLVLAMCALSLMLWRRGRRAAVSAKAIQVADALGLGLFAASGVQYALVAQMSPLVAVLMGVVTGVFGGVMRDIACNEMPTAFADHRPYAVLAFLGGWVYLAVQWLGGPAWAALIGATLVTTGLRLLALKLDWRLPGWRPG</sequence>
<keyword evidence="4 7" id="KW-0812">Transmembrane</keyword>
<dbReference type="KEGG" id="otk:C6570_15355"/>
<dbReference type="RefSeq" id="WP_106703992.1">
    <property type="nucleotide sequence ID" value="NZ_CP027666.1"/>
</dbReference>
<feature type="transmembrane region" description="Helical" evidence="7">
    <location>
        <begin position="40"/>
        <end position="61"/>
    </location>
</feature>
<feature type="transmembrane region" description="Helical" evidence="7">
    <location>
        <begin position="12"/>
        <end position="33"/>
    </location>
</feature>
<evidence type="ECO:0000256" key="2">
    <source>
        <dbReference type="ARBA" id="ARBA00008193"/>
    </source>
</evidence>
<accession>A0A2S0MHS4</accession>
<gene>
    <name evidence="9" type="ORF">C6570_15355</name>
</gene>
<dbReference type="PANTHER" id="PTHR30506:SF3">
    <property type="entry name" value="UPF0126 INNER MEMBRANE PROTEIN YADS-RELATED"/>
    <property type="match status" value="1"/>
</dbReference>
<reference evidence="9 10" key="1">
    <citation type="submission" date="2018-03" db="EMBL/GenBank/DDBJ databases">
        <title>Genome sequencing of Ottowia sp.</title>
        <authorList>
            <person name="Kim S.-J."/>
            <person name="Heo J."/>
            <person name="Kwon S.-W."/>
        </authorList>
    </citation>
    <scope>NUCLEOTIDE SEQUENCE [LARGE SCALE GENOMIC DNA]</scope>
    <source>
        <strain evidence="9 10">KADR8-3</strain>
    </source>
</reference>
<evidence type="ECO:0000259" key="8">
    <source>
        <dbReference type="Pfam" id="PF03458"/>
    </source>
</evidence>
<evidence type="ECO:0000256" key="5">
    <source>
        <dbReference type="ARBA" id="ARBA00022989"/>
    </source>
</evidence>
<evidence type="ECO:0000256" key="7">
    <source>
        <dbReference type="SAM" id="Phobius"/>
    </source>
</evidence>
<dbReference type="EMBL" id="CP027666">
    <property type="protein sequence ID" value="AVO35444.1"/>
    <property type="molecule type" value="Genomic_DNA"/>
</dbReference>
<feature type="domain" description="Glycine transporter" evidence="8">
    <location>
        <begin position="105"/>
        <end position="178"/>
    </location>
</feature>
<feature type="transmembrane region" description="Helical" evidence="7">
    <location>
        <begin position="130"/>
        <end position="150"/>
    </location>
</feature>
<dbReference type="OrthoDB" id="9791874at2"/>
<comment type="subcellular location">
    <subcellularLocation>
        <location evidence="1">Cell membrane</location>
        <topology evidence="1">Multi-pass membrane protein</topology>
    </subcellularLocation>
</comment>
<organism evidence="9 10">
    <name type="scientific">Ottowia oryzae</name>
    <dbReference type="NCBI Taxonomy" id="2109914"/>
    <lineage>
        <taxon>Bacteria</taxon>
        <taxon>Pseudomonadati</taxon>
        <taxon>Pseudomonadota</taxon>
        <taxon>Betaproteobacteria</taxon>
        <taxon>Burkholderiales</taxon>
        <taxon>Comamonadaceae</taxon>
        <taxon>Ottowia</taxon>
    </lineage>
</organism>
<dbReference type="GO" id="GO:0005886">
    <property type="term" value="C:plasma membrane"/>
    <property type="evidence" value="ECO:0007669"/>
    <property type="project" value="UniProtKB-SubCell"/>
</dbReference>
<dbReference type="AlphaFoldDB" id="A0A2S0MHS4"/>
<name>A0A2S0MHS4_9BURK</name>
<dbReference type="Pfam" id="PF03458">
    <property type="entry name" value="Gly_transporter"/>
    <property type="match status" value="2"/>
</dbReference>
<feature type="transmembrane region" description="Helical" evidence="7">
    <location>
        <begin position="102"/>
        <end position="124"/>
    </location>
</feature>
<feature type="transmembrane region" description="Helical" evidence="7">
    <location>
        <begin position="162"/>
        <end position="180"/>
    </location>
</feature>
<keyword evidence="3" id="KW-1003">Cell membrane</keyword>
<keyword evidence="10" id="KW-1185">Reference proteome</keyword>
<comment type="similarity">
    <text evidence="2">Belongs to the UPF0126 family.</text>
</comment>
<dbReference type="PANTHER" id="PTHR30506">
    <property type="entry name" value="INNER MEMBRANE PROTEIN"/>
    <property type="match status" value="1"/>
</dbReference>
<proteinExistence type="inferred from homology"/>
<feature type="domain" description="Glycine transporter" evidence="8">
    <location>
        <begin position="16"/>
        <end position="90"/>
    </location>
</feature>
<evidence type="ECO:0000256" key="1">
    <source>
        <dbReference type="ARBA" id="ARBA00004651"/>
    </source>
</evidence>
<evidence type="ECO:0000256" key="4">
    <source>
        <dbReference type="ARBA" id="ARBA00022692"/>
    </source>
</evidence>
<evidence type="ECO:0000313" key="9">
    <source>
        <dbReference type="EMBL" id="AVO35444.1"/>
    </source>
</evidence>
<keyword evidence="6 7" id="KW-0472">Membrane</keyword>
<keyword evidence="5 7" id="KW-1133">Transmembrane helix</keyword>
<feature type="transmembrane region" description="Helical" evidence="7">
    <location>
        <begin position="67"/>
        <end position="90"/>
    </location>
</feature>